<organism evidence="2 3">
    <name type="scientific">Serratia rubidaea</name>
    <name type="common">Serratia marinorubra</name>
    <dbReference type="NCBI Taxonomy" id="61652"/>
    <lineage>
        <taxon>Bacteria</taxon>
        <taxon>Pseudomonadati</taxon>
        <taxon>Pseudomonadota</taxon>
        <taxon>Gammaproteobacteria</taxon>
        <taxon>Enterobacterales</taxon>
        <taxon>Yersiniaceae</taxon>
        <taxon>Serratia</taxon>
    </lineage>
</organism>
<keyword evidence="1" id="KW-0732">Signal</keyword>
<dbReference type="AlphaFoldDB" id="A0A3S4GG78"/>
<dbReference type="STRING" id="61652.AXX16_2912"/>
<dbReference type="Proteomes" id="UP000271603">
    <property type="component" value="Chromosome"/>
</dbReference>
<feature type="chain" id="PRO_5018742858" evidence="1">
    <location>
        <begin position="26"/>
        <end position="223"/>
    </location>
</feature>
<accession>A0A3S4GG78</accession>
<evidence type="ECO:0000313" key="2">
    <source>
        <dbReference type="EMBL" id="VEA73676.1"/>
    </source>
</evidence>
<dbReference type="EMBL" id="LR134155">
    <property type="protein sequence ID" value="VEA73676.1"/>
    <property type="molecule type" value="Genomic_DNA"/>
</dbReference>
<protein>
    <submittedName>
        <fullName evidence="2">Uncharacterized protein</fullName>
    </submittedName>
</protein>
<sequence length="223" mass="24414">MTFSMLKRYGVTMLLAAGVSAPAVADERAAPGNERLQTILTVSAQAPIAELNRATASLKAQFEQHPDYSVGKMFYGYGQLFIATDFLNKKNYLRAAEASKLGFFYIDEAAETDEDNWRLRFLRARMDAFVPADNGRCVVAVKDTGYLQQSTALPAALRPMVTLMAARALETCRQQEQAAAAWTALGEQGDEGQRLLALRKQPAPAWSPAELKLVLQPLAEAAL</sequence>
<gene>
    <name evidence="2" type="ORF">NCTC9419_05311</name>
</gene>
<proteinExistence type="predicted"/>
<evidence type="ECO:0000256" key="1">
    <source>
        <dbReference type="SAM" id="SignalP"/>
    </source>
</evidence>
<evidence type="ECO:0000313" key="3">
    <source>
        <dbReference type="Proteomes" id="UP000271603"/>
    </source>
</evidence>
<reference evidence="2 3" key="1">
    <citation type="submission" date="2018-12" db="EMBL/GenBank/DDBJ databases">
        <authorList>
            <consortium name="Pathogen Informatics"/>
        </authorList>
    </citation>
    <scope>NUCLEOTIDE SEQUENCE [LARGE SCALE GENOMIC DNA]</scope>
    <source>
        <strain evidence="2 3">NCTC9419</strain>
    </source>
</reference>
<name>A0A3S4GG78_SERRU</name>
<feature type="signal peptide" evidence="1">
    <location>
        <begin position="1"/>
        <end position="25"/>
    </location>
</feature>